<dbReference type="Pfam" id="PF13181">
    <property type="entry name" value="TPR_8"/>
    <property type="match status" value="1"/>
</dbReference>
<comment type="caution">
    <text evidence="3">The sequence shown here is derived from an EMBL/GenBank/DDBJ whole genome shotgun (WGS) entry which is preliminary data.</text>
</comment>
<dbReference type="RefSeq" id="WP_344739315.1">
    <property type="nucleotide sequence ID" value="NZ_BAABAY010000001.1"/>
</dbReference>
<keyword evidence="4" id="KW-1185">Reference proteome</keyword>
<name>A0ABW7MWM4_9FLAO</name>
<proteinExistence type="predicted"/>
<accession>A0ABW7MWM4</accession>
<evidence type="ECO:0000313" key="4">
    <source>
        <dbReference type="Proteomes" id="UP001610100"/>
    </source>
</evidence>
<sequence length="314" mass="36522">MGYFIKFLTIISFDVFYIRVTRSTMMRYSLFFILLSFGLHALAQEAPKAEVTKADIKAQKKAQQMVYEGNTLLSNDKFTKAEMEYRKAISEQSDNIAGLYNLGNSYYKNGLYDEALLRQQEVLKHAQTKAQKHMAYHNIGNILMKNKKCKEAVSAYKDALRNDPSDDETRYNLVLAQDCAKKQEQQNKNDKNKDKKDQDKDKKDQNKDKDQQNKNDQNKDKKDQDKDQKNKDNKDQGKDKKDDQGKPKDDKKDQGKGDQQDQKNQQPPKPRQGQLSPQQIKNLLEAMNNQEQKVQKKINAEKQKGIKVKTDKDW</sequence>
<feature type="compositionally biased region" description="Basic and acidic residues" evidence="2">
    <location>
        <begin position="298"/>
        <end position="314"/>
    </location>
</feature>
<dbReference type="SMART" id="SM00028">
    <property type="entry name" value="TPR"/>
    <property type="match status" value="3"/>
</dbReference>
<evidence type="ECO:0000256" key="2">
    <source>
        <dbReference type="SAM" id="MobiDB-lite"/>
    </source>
</evidence>
<feature type="repeat" description="TPR" evidence="1">
    <location>
        <begin position="133"/>
        <end position="166"/>
    </location>
</feature>
<dbReference type="PROSITE" id="PS50005">
    <property type="entry name" value="TPR"/>
    <property type="match status" value="1"/>
</dbReference>
<keyword evidence="1" id="KW-0802">TPR repeat</keyword>
<dbReference type="InterPro" id="IPR011990">
    <property type="entry name" value="TPR-like_helical_dom_sf"/>
</dbReference>
<protein>
    <submittedName>
        <fullName evidence="3">Tetratricopeptide repeat protein</fullName>
    </submittedName>
</protein>
<organism evidence="3 4">
    <name type="scientific">Gaetbulibacter aestuarii</name>
    <dbReference type="NCBI Taxonomy" id="1502358"/>
    <lineage>
        <taxon>Bacteria</taxon>
        <taxon>Pseudomonadati</taxon>
        <taxon>Bacteroidota</taxon>
        <taxon>Flavobacteriia</taxon>
        <taxon>Flavobacteriales</taxon>
        <taxon>Flavobacteriaceae</taxon>
        <taxon>Gaetbulibacter</taxon>
    </lineage>
</organism>
<feature type="compositionally biased region" description="Polar residues" evidence="2">
    <location>
        <begin position="273"/>
        <end position="292"/>
    </location>
</feature>
<dbReference type="EMBL" id="JBAWKB010000001">
    <property type="protein sequence ID" value="MFH6770783.1"/>
    <property type="molecule type" value="Genomic_DNA"/>
</dbReference>
<dbReference type="Pfam" id="PF13432">
    <property type="entry name" value="TPR_16"/>
    <property type="match status" value="1"/>
</dbReference>
<evidence type="ECO:0000256" key="1">
    <source>
        <dbReference type="PROSITE-ProRule" id="PRU00339"/>
    </source>
</evidence>
<dbReference type="Proteomes" id="UP001610100">
    <property type="component" value="Unassembled WGS sequence"/>
</dbReference>
<reference evidence="3 4" key="1">
    <citation type="submission" date="2024-02" db="EMBL/GenBank/DDBJ databases">
        <title>A Gaetbulibacter species isolated from tidal flats and genomic insights of their niches.</title>
        <authorList>
            <person name="Ye Y."/>
        </authorList>
    </citation>
    <scope>NUCLEOTIDE SEQUENCE [LARGE SCALE GENOMIC DNA]</scope>
    <source>
        <strain evidence="3 4">KYW382</strain>
    </source>
</reference>
<feature type="compositionally biased region" description="Basic and acidic residues" evidence="2">
    <location>
        <begin position="179"/>
        <end position="261"/>
    </location>
</feature>
<gene>
    <name evidence="3" type="ORF">V8G58_02465</name>
</gene>
<dbReference type="InterPro" id="IPR019734">
    <property type="entry name" value="TPR_rpt"/>
</dbReference>
<dbReference type="Gene3D" id="1.25.40.10">
    <property type="entry name" value="Tetratricopeptide repeat domain"/>
    <property type="match status" value="2"/>
</dbReference>
<evidence type="ECO:0000313" key="3">
    <source>
        <dbReference type="EMBL" id="MFH6770783.1"/>
    </source>
</evidence>
<dbReference type="SUPFAM" id="SSF48452">
    <property type="entry name" value="TPR-like"/>
    <property type="match status" value="1"/>
</dbReference>
<feature type="region of interest" description="Disordered" evidence="2">
    <location>
        <begin position="178"/>
        <end position="314"/>
    </location>
</feature>